<dbReference type="InterPro" id="IPR050454">
    <property type="entry name" value="RTT106/SSRP1_HistChap/FACT"/>
</dbReference>
<gene>
    <name evidence="5" type="ORF">TRAPUB_3392</name>
</gene>
<dbReference type="Proteomes" id="UP000184267">
    <property type="component" value="Unassembled WGS sequence"/>
</dbReference>
<dbReference type="PANTHER" id="PTHR45849">
    <property type="entry name" value="FACT COMPLEX SUBUNIT SSRP1"/>
    <property type="match status" value="1"/>
</dbReference>
<accession>A0A1M2VDV3</accession>
<comment type="similarity">
    <text evidence="1">Belongs to the RTT106 family.</text>
</comment>
<comment type="caution">
    <text evidence="5">The sequence shown here is derived from an EMBL/GenBank/DDBJ whole genome shotgun (WGS) entry which is preliminary data.</text>
</comment>
<proteinExistence type="inferred from homology"/>
<dbReference type="SMART" id="SM01287">
    <property type="entry name" value="Rtt106"/>
    <property type="match status" value="1"/>
</dbReference>
<dbReference type="OrthoDB" id="75754at2759"/>
<dbReference type="GO" id="GO:0042393">
    <property type="term" value="F:histone binding"/>
    <property type="evidence" value="ECO:0007669"/>
    <property type="project" value="TreeGrafter"/>
</dbReference>
<dbReference type="SUPFAM" id="SSF50729">
    <property type="entry name" value="PH domain-like"/>
    <property type="match status" value="1"/>
</dbReference>
<feature type="compositionally biased region" description="Acidic residues" evidence="3">
    <location>
        <begin position="342"/>
        <end position="356"/>
    </location>
</feature>
<evidence type="ECO:0000313" key="5">
    <source>
        <dbReference type="EMBL" id="OJT05754.1"/>
    </source>
</evidence>
<evidence type="ECO:0000313" key="6">
    <source>
        <dbReference type="Proteomes" id="UP000184267"/>
    </source>
</evidence>
<feature type="domain" description="Histone chaperone RTT106/FACT complex subunit SPT16-like middle" evidence="4">
    <location>
        <begin position="261"/>
        <end position="382"/>
    </location>
</feature>
<dbReference type="InterPro" id="IPR013719">
    <property type="entry name" value="RTT106/SPT16-like_middle_dom"/>
</dbReference>
<dbReference type="GO" id="GO:0031491">
    <property type="term" value="F:nucleosome binding"/>
    <property type="evidence" value="ECO:0007669"/>
    <property type="project" value="TreeGrafter"/>
</dbReference>
<evidence type="ECO:0000259" key="4">
    <source>
        <dbReference type="SMART" id="SM01287"/>
    </source>
</evidence>
<evidence type="ECO:0000256" key="2">
    <source>
        <dbReference type="ARBA" id="ARBA00025370"/>
    </source>
</evidence>
<dbReference type="STRING" id="154538.A0A1M2VDV3"/>
<feature type="region of interest" description="Disordered" evidence="3">
    <location>
        <begin position="68"/>
        <end position="102"/>
    </location>
</feature>
<reference evidence="5 6" key="1">
    <citation type="submission" date="2016-10" db="EMBL/GenBank/DDBJ databases">
        <title>Genome sequence of the basidiomycete white-rot fungus Trametes pubescens.</title>
        <authorList>
            <person name="Makela M.R."/>
            <person name="Granchi Z."/>
            <person name="Peng M."/>
            <person name="De Vries R.P."/>
            <person name="Grigoriev I."/>
            <person name="Riley R."/>
            <person name="Hilden K."/>
        </authorList>
    </citation>
    <scope>NUCLEOTIDE SEQUENCE [LARGE SCALE GENOMIC DNA]</scope>
    <source>
        <strain evidence="5 6">FBCC735</strain>
    </source>
</reference>
<dbReference type="Pfam" id="PF08512">
    <property type="entry name" value="Rttp106-like_middle"/>
    <property type="match status" value="1"/>
</dbReference>
<dbReference type="AlphaFoldDB" id="A0A1M2VDV3"/>
<feature type="compositionally biased region" description="Basic and acidic residues" evidence="3">
    <location>
        <begin position="401"/>
        <end position="415"/>
    </location>
</feature>
<dbReference type="InterPro" id="IPR011993">
    <property type="entry name" value="PH-like_dom_sf"/>
</dbReference>
<feature type="compositionally biased region" description="Acidic residues" evidence="3">
    <location>
        <begin position="527"/>
        <end position="539"/>
    </location>
</feature>
<comment type="function">
    <text evidence="2">Component of the FACT complex, a general chromatin factor that acts to reorganize nucleosomes. The FACT complex is involved in multiple processes that require DNA as a template such as mRNA elongation, DNA replication and DNA repair. During transcription elongation the FACT complex acts as a histone chaperone that both destabilizes and restores nucleosomal structure. It facilitates the passage of RNA polymerase II and transcription by promoting the dissociation of one histone H2A-H2B dimer from the nucleosome, then subsequently promotes the reestablishment of the nucleosome following the passage of RNA polymerase II.</text>
</comment>
<feature type="compositionally biased region" description="Acidic residues" evidence="3">
    <location>
        <begin position="416"/>
        <end position="441"/>
    </location>
</feature>
<protein>
    <recommendedName>
        <fullName evidence="4">Histone chaperone RTT106/FACT complex subunit SPT16-like middle domain-containing protein</fullName>
    </recommendedName>
</protein>
<feature type="region of interest" description="Disordered" evidence="3">
    <location>
        <begin position="516"/>
        <end position="539"/>
    </location>
</feature>
<dbReference type="EMBL" id="MNAD01001391">
    <property type="protein sequence ID" value="OJT05754.1"/>
    <property type="molecule type" value="Genomic_DNA"/>
</dbReference>
<keyword evidence="6" id="KW-1185">Reference proteome</keyword>
<name>A0A1M2VDV3_TRAPU</name>
<dbReference type="OMA" id="AMPEAHR"/>
<organism evidence="5 6">
    <name type="scientific">Trametes pubescens</name>
    <name type="common">White-rot fungus</name>
    <dbReference type="NCBI Taxonomy" id="154538"/>
    <lineage>
        <taxon>Eukaryota</taxon>
        <taxon>Fungi</taxon>
        <taxon>Dikarya</taxon>
        <taxon>Basidiomycota</taxon>
        <taxon>Agaricomycotina</taxon>
        <taxon>Agaricomycetes</taxon>
        <taxon>Polyporales</taxon>
        <taxon>Polyporaceae</taxon>
        <taxon>Trametes</taxon>
    </lineage>
</organism>
<dbReference type="PANTHER" id="PTHR45849:SF3">
    <property type="entry name" value="HISTONE CHAPERONE RTT106"/>
    <property type="match status" value="1"/>
</dbReference>
<dbReference type="Gene3D" id="2.30.29.30">
    <property type="entry name" value="Pleckstrin-homology domain (PH domain)/Phosphotyrosine-binding domain (PTB)"/>
    <property type="match status" value="1"/>
</dbReference>
<sequence length="539" mass="57149">MTIYLDSLRPLLPADVRSQLDRALVPDVKSIVDAILRLAVGASAPENDLLPGWDGLRSRAADIIGELKRGEPAVSHKRAREDEPASSAKKPRPDSEPVAQNPPLFTLHVLSVSAPIRKKVNISVHRTSIHLTNPSTQKEEHAPIPLDALQRVFLLSTRGKSKPHWTVALLASDTPAPTGKAADAAKEGAAPQLVFGLDATLTAPFTTTTYGTDGSPKTDTYPKGSASLPALRAFLSHIPIQTLEPSTSIFRAAAAPSGDGVAGVEAYRGAKQGTLWFLDEGVLWDGKPCEFFALEHLASAGKNEHAYEGVRTLSATGRTCSVILRRRAGLASKRKAAAGADASDDEEADHEGEDIDFGMVDGKEQEPIGRWVKAHRHRFGRPADSEGGAGHRNGTSQAADPKGKGKAKAEDPRAEDTEDEEDSDFTMGSSDDESSGDESESGSDASADGKGGNGEGGDDDEDEEGNASDDVTGDEAEDDDEVEELDPKHHPLLRPGAMPKMSRAAVDAVVGMVEQDLMGGGRKGTQADDESDEEDELDD</sequence>
<evidence type="ECO:0000256" key="3">
    <source>
        <dbReference type="SAM" id="MobiDB-lite"/>
    </source>
</evidence>
<feature type="compositionally biased region" description="Acidic residues" evidence="3">
    <location>
        <begin position="456"/>
        <end position="484"/>
    </location>
</feature>
<feature type="region of interest" description="Disordered" evidence="3">
    <location>
        <begin position="334"/>
        <end position="362"/>
    </location>
</feature>
<evidence type="ECO:0000256" key="1">
    <source>
        <dbReference type="ARBA" id="ARBA00006159"/>
    </source>
</evidence>
<feature type="region of interest" description="Disordered" evidence="3">
    <location>
        <begin position="380"/>
        <end position="502"/>
    </location>
</feature>